<accession>A0ABS2Q8X6</accession>
<evidence type="ECO:0000313" key="1">
    <source>
        <dbReference type="EMBL" id="MBM7658238.1"/>
    </source>
</evidence>
<dbReference type="RefSeq" id="WP_205006796.1">
    <property type="nucleotide sequence ID" value="NZ_CBCRXA010000012.1"/>
</dbReference>
<gene>
    <name evidence="1" type="ORF">JOC27_001691</name>
</gene>
<sequence>MTQRYSYQTEQGKNGRFITILQESLCQMSRSLAVTVSLAEESCGREAEKLNRILTEDRADSTYLHGLLKENGGVPLSCEQLTLSLTRLEGLRQSIERQLTLADLYGQLADLSEQAHQEATFRKLAGKKQNAALWLLYLYTLNKK</sequence>
<proteinExistence type="predicted"/>
<dbReference type="EMBL" id="JAFBEV010000013">
    <property type="protein sequence ID" value="MBM7658238.1"/>
    <property type="molecule type" value="Genomic_DNA"/>
</dbReference>
<keyword evidence="2" id="KW-1185">Reference proteome</keyword>
<reference evidence="1 2" key="1">
    <citation type="submission" date="2021-01" db="EMBL/GenBank/DDBJ databases">
        <title>Genomic Encyclopedia of Type Strains, Phase IV (KMG-IV): sequencing the most valuable type-strain genomes for metagenomic binning, comparative biology and taxonomic classification.</title>
        <authorList>
            <person name="Goeker M."/>
        </authorList>
    </citation>
    <scope>NUCLEOTIDE SEQUENCE [LARGE SCALE GENOMIC DNA]</scope>
    <source>
        <strain evidence="1 2">DSM 100968</strain>
    </source>
</reference>
<comment type="caution">
    <text evidence="1">The sequence shown here is derived from an EMBL/GenBank/DDBJ whole genome shotgun (WGS) entry which is preliminary data.</text>
</comment>
<dbReference type="Proteomes" id="UP000823201">
    <property type="component" value="Unassembled WGS sequence"/>
</dbReference>
<name>A0ABS2Q8X6_9BACL</name>
<protein>
    <submittedName>
        <fullName evidence="1">Rubrerythrin</fullName>
    </submittedName>
</protein>
<evidence type="ECO:0000313" key="2">
    <source>
        <dbReference type="Proteomes" id="UP000823201"/>
    </source>
</evidence>
<organism evidence="1 2">
    <name type="scientific">Sporolactobacillus spathodeae</name>
    <dbReference type="NCBI Taxonomy" id="1465502"/>
    <lineage>
        <taxon>Bacteria</taxon>
        <taxon>Bacillati</taxon>
        <taxon>Bacillota</taxon>
        <taxon>Bacilli</taxon>
        <taxon>Bacillales</taxon>
        <taxon>Sporolactobacillaceae</taxon>
        <taxon>Sporolactobacillus</taxon>
    </lineage>
</organism>